<dbReference type="RefSeq" id="WP_085837404.1">
    <property type="nucleotide sequence ID" value="NZ_FWFS01000010.1"/>
</dbReference>
<evidence type="ECO:0000256" key="10">
    <source>
        <dbReference type="SAM" id="MobiDB-lite"/>
    </source>
</evidence>
<evidence type="ECO:0000256" key="1">
    <source>
        <dbReference type="ARBA" id="ARBA00004429"/>
    </source>
</evidence>
<evidence type="ECO:0000256" key="3">
    <source>
        <dbReference type="ARBA" id="ARBA00022475"/>
    </source>
</evidence>
<feature type="transmembrane region" description="Helical" evidence="9">
    <location>
        <begin position="82"/>
        <end position="101"/>
    </location>
</feature>
<evidence type="ECO:0000256" key="4">
    <source>
        <dbReference type="ARBA" id="ARBA00022519"/>
    </source>
</evidence>
<dbReference type="InterPro" id="IPR007387">
    <property type="entry name" value="TRAP_DctQ"/>
</dbReference>
<evidence type="ECO:0000313" key="12">
    <source>
        <dbReference type="EMBL" id="SLN59806.1"/>
    </source>
</evidence>
<evidence type="ECO:0000256" key="2">
    <source>
        <dbReference type="ARBA" id="ARBA00022448"/>
    </source>
</evidence>
<name>A0A1Y5TGD8_9RHOB</name>
<evidence type="ECO:0000256" key="9">
    <source>
        <dbReference type="RuleBase" id="RU369079"/>
    </source>
</evidence>
<keyword evidence="3" id="KW-1003">Cell membrane</keyword>
<comment type="subcellular location">
    <subcellularLocation>
        <location evidence="1 9">Cell inner membrane</location>
        <topology evidence="1 9">Multi-pass membrane protein</topology>
    </subcellularLocation>
</comment>
<dbReference type="AlphaFoldDB" id="A0A1Y5TGD8"/>
<protein>
    <recommendedName>
        <fullName evidence="9">TRAP transporter small permease protein</fullName>
    </recommendedName>
</protein>
<feature type="transmembrane region" description="Helical" evidence="9">
    <location>
        <begin position="163"/>
        <end position="187"/>
    </location>
</feature>
<comment type="function">
    <text evidence="9">Part of the tripartite ATP-independent periplasmic (TRAP) transport system.</text>
</comment>
<keyword evidence="4 9" id="KW-0997">Cell inner membrane</keyword>
<evidence type="ECO:0000259" key="11">
    <source>
        <dbReference type="Pfam" id="PF04290"/>
    </source>
</evidence>
<comment type="subunit">
    <text evidence="9">The complex comprises the extracytoplasmic solute receptor protein and the two transmembrane proteins.</text>
</comment>
<keyword evidence="7 9" id="KW-0472">Membrane</keyword>
<dbReference type="Pfam" id="PF04290">
    <property type="entry name" value="DctQ"/>
    <property type="match status" value="1"/>
</dbReference>
<dbReference type="GO" id="GO:0022857">
    <property type="term" value="F:transmembrane transporter activity"/>
    <property type="evidence" value="ECO:0007669"/>
    <property type="project" value="UniProtKB-UniRule"/>
</dbReference>
<dbReference type="Proteomes" id="UP000193862">
    <property type="component" value="Unassembled WGS sequence"/>
</dbReference>
<organism evidence="12 13">
    <name type="scientific">Aquimixticola soesokkakensis</name>
    <dbReference type="NCBI Taxonomy" id="1519096"/>
    <lineage>
        <taxon>Bacteria</taxon>
        <taxon>Pseudomonadati</taxon>
        <taxon>Pseudomonadota</taxon>
        <taxon>Alphaproteobacteria</taxon>
        <taxon>Rhodobacterales</taxon>
        <taxon>Paracoccaceae</taxon>
        <taxon>Aquimixticola</taxon>
    </lineage>
</organism>
<dbReference type="GO" id="GO:0005886">
    <property type="term" value="C:plasma membrane"/>
    <property type="evidence" value="ECO:0007669"/>
    <property type="project" value="UniProtKB-SubCell"/>
</dbReference>
<evidence type="ECO:0000256" key="6">
    <source>
        <dbReference type="ARBA" id="ARBA00022989"/>
    </source>
</evidence>
<keyword evidence="6 9" id="KW-1133">Transmembrane helix</keyword>
<dbReference type="EMBL" id="FWFS01000010">
    <property type="protein sequence ID" value="SLN59806.1"/>
    <property type="molecule type" value="Genomic_DNA"/>
</dbReference>
<dbReference type="InterPro" id="IPR055348">
    <property type="entry name" value="DctQ"/>
</dbReference>
<dbReference type="GO" id="GO:0015740">
    <property type="term" value="P:C4-dicarboxylate transport"/>
    <property type="evidence" value="ECO:0007669"/>
    <property type="project" value="TreeGrafter"/>
</dbReference>
<evidence type="ECO:0000256" key="8">
    <source>
        <dbReference type="ARBA" id="ARBA00038436"/>
    </source>
</evidence>
<proteinExistence type="inferred from homology"/>
<sequence length="194" mass="20137">MSPLTSAHVTTPPAGTSLSGEQSTGEPSAGGQSPSRTGQVLNRVIAACGGVMLMAMMALTVVDVIGRYIFSAPLTGAGELTELLLAATIFLGLPAVSLNNEHVTVDLVTDRLAQRLQPWRKAAIGLVSALVLVVVAWRIWVYADQIAAYGGSTSSLRIPIAPLGYFCAICTVVGAALSAAVPLITLFKSFKGKR</sequence>
<feature type="domain" description="Tripartite ATP-independent periplasmic transporters DctQ component" evidence="11">
    <location>
        <begin position="56"/>
        <end position="186"/>
    </location>
</feature>
<keyword evidence="2 9" id="KW-0813">Transport</keyword>
<evidence type="ECO:0000256" key="7">
    <source>
        <dbReference type="ARBA" id="ARBA00023136"/>
    </source>
</evidence>
<gene>
    <name evidence="12" type="primary">siaT_16</name>
    <name evidence="12" type="ORF">AQS8620_02678</name>
</gene>
<dbReference type="OrthoDB" id="2877624at2"/>
<dbReference type="PANTHER" id="PTHR35011:SF10">
    <property type="entry name" value="TRAP TRANSPORTER SMALL PERMEASE PROTEIN"/>
    <property type="match status" value="1"/>
</dbReference>
<feature type="region of interest" description="Disordered" evidence="10">
    <location>
        <begin position="1"/>
        <end position="36"/>
    </location>
</feature>
<evidence type="ECO:0000313" key="13">
    <source>
        <dbReference type="Proteomes" id="UP000193862"/>
    </source>
</evidence>
<keyword evidence="5 9" id="KW-0812">Transmembrane</keyword>
<dbReference type="PANTHER" id="PTHR35011">
    <property type="entry name" value="2,3-DIKETO-L-GULONATE TRAP TRANSPORTER SMALL PERMEASE PROTEIN YIAM"/>
    <property type="match status" value="1"/>
</dbReference>
<accession>A0A1Y5TGD8</accession>
<feature type="transmembrane region" description="Helical" evidence="9">
    <location>
        <begin position="122"/>
        <end position="143"/>
    </location>
</feature>
<reference evidence="12 13" key="1">
    <citation type="submission" date="2017-03" db="EMBL/GenBank/DDBJ databases">
        <authorList>
            <person name="Afonso C.L."/>
            <person name="Miller P.J."/>
            <person name="Scott M.A."/>
            <person name="Spackman E."/>
            <person name="Goraichik I."/>
            <person name="Dimitrov K.M."/>
            <person name="Suarez D.L."/>
            <person name="Swayne D.E."/>
        </authorList>
    </citation>
    <scope>NUCLEOTIDE SEQUENCE [LARGE SCALE GENOMIC DNA]</scope>
    <source>
        <strain evidence="12 13">CECT 8620</strain>
    </source>
</reference>
<keyword evidence="13" id="KW-1185">Reference proteome</keyword>
<feature type="transmembrane region" description="Helical" evidence="9">
    <location>
        <begin position="44"/>
        <end position="70"/>
    </location>
</feature>
<evidence type="ECO:0000256" key="5">
    <source>
        <dbReference type="ARBA" id="ARBA00022692"/>
    </source>
</evidence>
<comment type="similarity">
    <text evidence="8 9">Belongs to the TRAP transporter small permease family.</text>
</comment>